<reference evidence="1 2" key="1">
    <citation type="submission" date="2020-03" db="EMBL/GenBank/DDBJ databases">
        <title>Soil Listeria distribution.</title>
        <authorList>
            <person name="Liao J."/>
            <person name="Wiedmann M."/>
        </authorList>
    </citation>
    <scope>NUCLEOTIDE SEQUENCE [LARGE SCALE GENOMIC DNA]</scope>
    <source>
        <strain evidence="1 2">FSL L7-1645</strain>
    </source>
</reference>
<comment type="caution">
    <text evidence="1">The sequence shown here is derived from an EMBL/GenBank/DDBJ whole genome shotgun (WGS) entry which is preliminary data.</text>
</comment>
<accession>A0A841YHP8</accession>
<dbReference type="EMBL" id="JAARPY010000015">
    <property type="protein sequence ID" value="MBC1399644.1"/>
    <property type="molecule type" value="Genomic_DNA"/>
</dbReference>
<evidence type="ECO:0000313" key="1">
    <source>
        <dbReference type="EMBL" id="MBC1399644.1"/>
    </source>
</evidence>
<evidence type="ECO:0000313" key="2">
    <source>
        <dbReference type="Proteomes" id="UP000571128"/>
    </source>
</evidence>
<proteinExistence type="predicted"/>
<gene>
    <name evidence="1" type="ORF">HB844_12235</name>
</gene>
<sequence>MNETNKQCAYQLLMYLDKGNKITISSSKIPRVLNLYPYEAIKSILTTFVHYKFVLESFSTNEASTYYLTKRGNQLINKLNR</sequence>
<name>A0A841YHP8_9LIST</name>
<organism evidence="1 2">
    <name type="scientific">Listeria fleischmannii</name>
    <dbReference type="NCBI Taxonomy" id="1069827"/>
    <lineage>
        <taxon>Bacteria</taxon>
        <taxon>Bacillati</taxon>
        <taxon>Bacillota</taxon>
        <taxon>Bacilli</taxon>
        <taxon>Bacillales</taxon>
        <taxon>Listeriaceae</taxon>
        <taxon>Listeria</taxon>
    </lineage>
</organism>
<dbReference type="AlphaFoldDB" id="A0A841YHP8"/>
<dbReference type="Proteomes" id="UP000571128">
    <property type="component" value="Unassembled WGS sequence"/>
</dbReference>
<protein>
    <recommendedName>
        <fullName evidence="3">ArnR1-like winged helix-turn-helix domain-containing protein</fullName>
    </recommendedName>
</protein>
<evidence type="ECO:0008006" key="3">
    <source>
        <dbReference type="Google" id="ProtNLM"/>
    </source>
</evidence>